<feature type="region of interest" description="Disordered" evidence="1">
    <location>
        <begin position="112"/>
        <end position="135"/>
    </location>
</feature>
<dbReference type="InterPro" id="IPR046454">
    <property type="entry name" value="GpA_endonuclease"/>
</dbReference>
<dbReference type="OrthoDB" id="6410066at2759"/>
<feature type="compositionally biased region" description="Basic residues" evidence="1">
    <location>
        <begin position="121"/>
        <end position="135"/>
    </location>
</feature>
<proteinExistence type="predicted"/>
<keyword evidence="4" id="KW-1185">Reference proteome</keyword>
<accession>A0A8X6IYH9</accession>
<evidence type="ECO:0000256" key="1">
    <source>
        <dbReference type="SAM" id="MobiDB-lite"/>
    </source>
</evidence>
<evidence type="ECO:0000313" key="4">
    <source>
        <dbReference type="Proteomes" id="UP000887116"/>
    </source>
</evidence>
<dbReference type="GO" id="GO:0004519">
    <property type="term" value="F:endonuclease activity"/>
    <property type="evidence" value="ECO:0007669"/>
    <property type="project" value="InterPro"/>
</dbReference>
<dbReference type="Pfam" id="PF20454">
    <property type="entry name" value="GpA_nuclease"/>
    <property type="match status" value="1"/>
</dbReference>
<sequence length="135" mass="15527">MLARGKWRATGKEGKKEAKEGAKIGFHLSSLYSPVGWYSWKQAVEDYLHAKENEQLLKVWINTTLGETWVDKGEVPDWKQLFERRENFPIGMVPKSGKIVLTAGVDVQKDRFRSRSSSMGKKPRKLVNRLPGIRR</sequence>
<evidence type="ECO:0000313" key="3">
    <source>
        <dbReference type="EMBL" id="GFR03608.1"/>
    </source>
</evidence>
<gene>
    <name evidence="3" type="primary">COM42_04400</name>
    <name evidence="3" type="ORF">TNCT_127701</name>
</gene>
<comment type="caution">
    <text evidence="3">The sequence shown here is derived from an EMBL/GenBank/DDBJ whole genome shotgun (WGS) entry which is preliminary data.</text>
</comment>
<dbReference type="Proteomes" id="UP000887116">
    <property type="component" value="Unassembled WGS sequence"/>
</dbReference>
<organism evidence="3 4">
    <name type="scientific">Trichonephila clavata</name>
    <name type="common">Joro spider</name>
    <name type="synonym">Nephila clavata</name>
    <dbReference type="NCBI Taxonomy" id="2740835"/>
    <lineage>
        <taxon>Eukaryota</taxon>
        <taxon>Metazoa</taxon>
        <taxon>Ecdysozoa</taxon>
        <taxon>Arthropoda</taxon>
        <taxon>Chelicerata</taxon>
        <taxon>Arachnida</taxon>
        <taxon>Araneae</taxon>
        <taxon>Araneomorphae</taxon>
        <taxon>Entelegynae</taxon>
        <taxon>Araneoidea</taxon>
        <taxon>Nephilidae</taxon>
        <taxon>Trichonephila</taxon>
    </lineage>
</organism>
<name>A0A8X6IYH9_TRICU</name>
<reference evidence="3" key="1">
    <citation type="submission" date="2020-07" db="EMBL/GenBank/DDBJ databases">
        <title>Multicomponent nature underlies the extraordinary mechanical properties of spider dragline silk.</title>
        <authorList>
            <person name="Kono N."/>
            <person name="Nakamura H."/>
            <person name="Mori M."/>
            <person name="Yoshida Y."/>
            <person name="Ohtoshi R."/>
            <person name="Malay A.D."/>
            <person name="Moran D.A.P."/>
            <person name="Tomita M."/>
            <person name="Numata K."/>
            <person name="Arakawa K."/>
        </authorList>
    </citation>
    <scope>NUCLEOTIDE SEQUENCE</scope>
</reference>
<evidence type="ECO:0000259" key="2">
    <source>
        <dbReference type="Pfam" id="PF20454"/>
    </source>
</evidence>
<feature type="domain" description="Terminase large subunit GpA endonuclease" evidence="2">
    <location>
        <begin position="24"/>
        <end position="114"/>
    </location>
</feature>
<protein>
    <submittedName>
        <fullName evidence="3">Phage tail protein</fullName>
    </submittedName>
</protein>
<dbReference type="AlphaFoldDB" id="A0A8X6IYH9"/>
<dbReference type="EMBL" id="BMAO01035434">
    <property type="protein sequence ID" value="GFR03608.1"/>
    <property type="molecule type" value="Genomic_DNA"/>
</dbReference>